<proteinExistence type="predicted"/>
<sequence length="85" mass="9179">MATMRALYLCGASPCGPCPLPCVMSTTLRTRGSSPIPRVTHILLFSVFGPTWVQLRLRTVLRMLDAPSTARASLCGARGHHPEST</sequence>
<evidence type="ECO:0000313" key="1">
    <source>
        <dbReference type="EMBL" id="TBU29900.1"/>
    </source>
</evidence>
<reference evidence="1" key="1">
    <citation type="submission" date="2019-01" db="EMBL/GenBank/DDBJ databases">
        <title>Draft genome sequences of three monokaryotic isolates of the white-rot basidiomycete fungus Dichomitus squalens.</title>
        <authorList>
            <consortium name="DOE Joint Genome Institute"/>
            <person name="Lopez S.C."/>
            <person name="Andreopoulos B."/>
            <person name="Pangilinan J."/>
            <person name="Lipzen A."/>
            <person name="Riley R."/>
            <person name="Ahrendt S."/>
            <person name="Ng V."/>
            <person name="Barry K."/>
            <person name="Daum C."/>
            <person name="Grigoriev I.V."/>
            <person name="Hilden K.S."/>
            <person name="Makela M.R."/>
            <person name="de Vries R.P."/>
        </authorList>
    </citation>
    <scope>NUCLEOTIDE SEQUENCE [LARGE SCALE GENOMIC DNA]</scope>
    <source>
        <strain evidence="1">OM18370.1</strain>
    </source>
</reference>
<dbReference type="Proteomes" id="UP000292957">
    <property type="component" value="Unassembled WGS sequence"/>
</dbReference>
<dbReference type="EMBL" id="ML143410">
    <property type="protein sequence ID" value="TBU29900.1"/>
    <property type="molecule type" value="Genomic_DNA"/>
</dbReference>
<name>A0A4Q9MQ48_9APHY</name>
<dbReference type="AlphaFoldDB" id="A0A4Q9MQ48"/>
<organism evidence="1">
    <name type="scientific">Dichomitus squalens</name>
    <dbReference type="NCBI Taxonomy" id="114155"/>
    <lineage>
        <taxon>Eukaryota</taxon>
        <taxon>Fungi</taxon>
        <taxon>Dikarya</taxon>
        <taxon>Basidiomycota</taxon>
        <taxon>Agaricomycotina</taxon>
        <taxon>Agaricomycetes</taxon>
        <taxon>Polyporales</taxon>
        <taxon>Polyporaceae</taxon>
        <taxon>Dichomitus</taxon>
    </lineage>
</organism>
<gene>
    <name evidence="1" type="ORF">BD311DRAFT_256944</name>
</gene>
<accession>A0A4Q9MQ48</accession>
<protein>
    <submittedName>
        <fullName evidence="1">Uncharacterized protein</fullName>
    </submittedName>
</protein>